<dbReference type="AlphaFoldDB" id="F4PQP0"/>
<gene>
    <name evidence="2" type="ORF">DFA_01082</name>
</gene>
<accession>F4PQP0</accession>
<dbReference type="GeneID" id="14874099"/>
<feature type="region of interest" description="Disordered" evidence="1">
    <location>
        <begin position="1"/>
        <end position="61"/>
    </location>
</feature>
<evidence type="ECO:0000256" key="1">
    <source>
        <dbReference type="SAM" id="MobiDB-lite"/>
    </source>
</evidence>
<protein>
    <submittedName>
        <fullName evidence="2">Uncharacterized protein</fullName>
    </submittedName>
</protein>
<name>F4PQP0_CACFS</name>
<feature type="compositionally biased region" description="Low complexity" evidence="1">
    <location>
        <begin position="31"/>
        <end position="60"/>
    </location>
</feature>
<keyword evidence="3" id="KW-1185">Reference proteome</keyword>
<proteinExistence type="predicted"/>
<reference evidence="3" key="1">
    <citation type="journal article" date="2011" name="Genome Res.">
        <title>Phylogeny-wide analysis of social amoeba genomes highlights ancient origins for complex intercellular communication.</title>
        <authorList>
            <person name="Heidel A.J."/>
            <person name="Lawal H.M."/>
            <person name="Felder M."/>
            <person name="Schilde C."/>
            <person name="Helps N.R."/>
            <person name="Tunggal B."/>
            <person name="Rivero F."/>
            <person name="John U."/>
            <person name="Schleicher M."/>
            <person name="Eichinger L."/>
            <person name="Platzer M."/>
            <person name="Noegel A.A."/>
            <person name="Schaap P."/>
            <person name="Gloeckner G."/>
        </authorList>
    </citation>
    <scope>NUCLEOTIDE SEQUENCE [LARGE SCALE GENOMIC DNA]</scope>
    <source>
        <strain evidence="3">SH3</strain>
    </source>
</reference>
<dbReference type="RefSeq" id="XP_004359057.1">
    <property type="nucleotide sequence ID" value="XM_004359000.1"/>
</dbReference>
<dbReference type="Proteomes" id="UP000007797">
    <property type="component" value="Unassembled WGS sequence"/>
</dbReference>
<dbReference type="OrthoDB" id="20389at2759"/>
<evidence type="ECO:0000313" key="2">
    <source>
        <dbReference type="EMBL" id="EGG21207.1"/>
    </source>
</evidence>
<sequence>MSNQPQQSKLNKDSQPLVSGTPVTPFYQRHFSNPTTTPSSSSSFNYSTPHQPPQTQTKTPSTIYRFQSPYHPYLTPDTDSRSLYDVNTPNQLSSTNDKNVHSPPRVTIPISELRNLSQKFLLSMTLETIQCIEKETEKKKVKVREWFRFNVFSDNQEIPCVQILRTVYSVFCLLTKSSKLSLDISSTFQQFWNSLTRTRSVCTYFIKINSSDTKTFAQQPKQYQSSKCTN</sequence>
<evidence type="ECO:0000313" key="3">
    <source>
        <dbReference type="Proteomes" id="UP000007797"/>
    </source>
</evidence>
<feature type="compositionally biased region" description="Polar residues" evidence="1">
    <location>
        <begin position="1"/>
        <end position="22"/>
    </location>
</feature>
<dbReference type="KEGG" id="dfa:DFA_01082"/>
<dbReference type="EMBL" id="GL883010">
    <property type="protein sequence ID" value="EGG21207.1"/>
    <property type="molecule type" value="Genomic_DNA"/>
</dbReference>
<organism evidence="2 3">
    <name type="scientific">Cavenderia fasciculata</name>
    <name type="common">Slime mold</name>
    <name type="synonym">Dictyostelium fasciculatum</name>
    <dbReference type="NCBI Taxonomy" id="261658"/>
    <lineage>
        <taxon>Eukaryota</taxon>
        <taxon>Amoebozoa</taxon>
        <taxon>Evosea</taxon>
        <taxon>Eumycetozoa</taxon>
        <taxon>Dictyostelia</taxon>
        <taxon>Acytosteliales</taxon>
        <taxon>Cavenderiaceae</taxon>
        <taxon>Cavenderia</taxon>
    </lineage>
</organism>
<dbReference type="OMA" id="MENQESN"/>